<dbReference type="Gene3D" id="3.40.1410.10">
    <property type="entry name" value="Chorismate lyase-like"/>
    <property type="match status" value="1"/>
</dbReference>
<comment type="caution">
    <text evidence="5">The sequence shown here is derived from an EMBL/GenBank/DDBJ whole genome shotgun (WGS) entry which is preliminary data.</text>
</comment>
<keyword evidence="1" id="KW-0805">Transcription regulation</keyword>
<dbReference type="Gene3D" id="1.10.10.10">
    <property type="entry name" value="Winged helix-like DNA-binding domain superfamily/Winged helix DNA-binding domain"/>
    <property type="match status" value="1"/>
</dbReference>
<dbReference type="Proteomes" id="UP001597338">
    <property type="component" value="Unassembled WGS sequence"/>
</dbReference>
<evidence type="ECO:0000313" key="5">
    <source>
        <dbReference type="EMBL" id="MFD2027630.1"/>
    </source>
</evidence>
<dbReference type="SUPFAM" id="SSF64288">
    <property type="entry name" value="Chorismate lyase-like"/>
    <property type="match status" value="1"/>
</dbReference>
<dbReference type="RefSeq" id="WP_377199362.1">
    <property type="nucleotide sequence ID" value="NZ_JBHUHF010000001.1"/>
</dbReference>
<name>A0ABW4VAJ7_9MICO</name>
<proteinExistence type="predicted"/>
<dbReference type="InterPro" id="IPR028978">
    <property type="entry name" value="Chorismate_lyase_/UTRA_dom_sf"/>
</dbReference>
<organism evidence="5 6">
    <name type="scientific">Promicromonospora aerolata</name>
    <dbReference type="NCBI Taxonomy" id="195749"/>
    <lineage>
        <taxon>Bacteria</taxon>
        <taxon>Bacillati</taxon>
        <taxon>Actinomycetota</taxon>
        <taxon>Actinomycetes</taxon>
        <taxon>Micrococcales</taxon>
        <taxon>Promicromonosporaceae</taxon>
        <taxon>Promicromonospora</taxon>
    </lineage>
</organism>
<accession>A0ABW4VAJ7</accession>
<dbReference type="PANTHER" id="PTHR44846:SF17">
    <property type="entry name" value="GNTR-FAMILY TRANSCRIPTIONAL REGULATOR"/>
    <property type="match status" value="1"/>
</dbReference>
<dbReference type="Pfam" id="PF07702">
    <property type="entry name" value="UTRA"/>
    <property type="match status" value="1"/>
</dbReference>
<keyword evidence="2" id="KW-0238">DNA-binding</keyword>
<dbReference type="InterPro" id="IPR050679">
    <property type="entry name" value="Bact_HTH_transcr_reg"/>
</dbReference>
<dbReference type="PANTHER" id="PTHR44846">
    <property type="entry name" value="MANNOSYL-D-GLYCERATE TRANSPORT/METABOLISM SYSTEM REPRESSOR MNGR-RELATED"/>
    <property type="match status" value="1"/>
</dbReference>
<dbReference type="SMART" id="SM00866">
    <property type="entry name" value="UTRA"/>
    <property type="match status" value="1"/>
</dbReference>
<reference evidence="6" key="1">
    <citation type="journal article" date="2019" name="Int. J. Syst. Evol. Microbiol.">
        <title>The Global Catalogue of Microorganisms (GCM) 10K type strain sequencing project: providing services to taxonomists for standard genome sequencing and annotation.</title>
        <authorList>
            <consortium name="The Broad Institute Genomics Platform"/>
            <consortium name="The Broad Institute Genome Sequencing Center for Infectious Disease"/>
            <person name="Wu L."/>
            <person name="Ma J."/>
        </authorList>
    </citation>
    <scope>NUCLEOTIDE SEQUENCE [LARGE SCALE GENOMIC DNA]</scope>
    <source>
        <strain evidence="6">CCM 7043</strain>
    </source>
</reference>
<dbReference type="Pfam" id="PF00392">
    <property type="entry name" value="GntR"/>
    <property type="match status" value="1"/>
</dbReference>
<sequence length="259" mass="28947">MPDQRPHGDNAEARAIAAALRDAIHAGELNAGDKLPSERVLAATHHSARNTARAAIQELIQEGLVRPEHGRGYFVRERPRWMRFGRLRYTAPMRAVTRHGPFGAEARAQGKTPRVEVRSAERIPAEADVAERLGIEPGTDVVRRENWYYADEVPMQVGITYIPWSIAKGTALAKAENLGKRSLYGCLEDLGYAIANIREEITARPATREEAEVLDLPPGVPMIDLWHTGMTAEKQPFEVTNFCMRADYSALDYDMPVDY</sequence>
<evidence type="ECO:0000256" key="2">
    <source>
        <dbReference type="ARBA" id="ARBA00023125"/>
    </source>
</evidence>
<dbReference type="CDD" id="cd07377">
    <property type="entry name" value="WHTH_GntR"/>
    <property type="match status" value="1"/>
</dbReference>
<gene>
    <name evidence="5" type="ORF">ACFSL2_19165</name>
</gene>
<protein>
    <submittedName>
        <fullName evidence="5">GntR family transcriptional regulator</fullName>
    </submittedName>
</protein>
<evidence type="ECO:0000256" key="3">
    <source>
        <dbReference type="ARBA" id="ARBA00023163"/>
    </source>
</evidence>
<dbReference type="SUPFAM" id="SSF46785">
    <property type="entry name" value="Winged helix' DNA-binding domain"/>
    <property type="match status" value="1"/>
</dbReference>
<evidence type="ECO:0000256" key="1">
    <source>
        <dbReference type="ARBA" id="ARBA00023015"/>
    </source>
</evidence>
<evidence type="ECO:0000313" key="6">
    <source>
        <dbReference type="Proteomes" id="UP001597338"/>
    </source>
</evidence>
<dbReference type="EMBL" id="JBHUHF010000001">
    <property type="protein sequence ID" value="MFD2027630.1"/>
    <property type="molecule type" value="Genomic_DNA"/>
</dbReference>
<dbReference type="InterPro" id="IPR036390">
    <property type="entry name" value="WH_DNA-bd_sf"/>
</dbReference>
<keyword evidence="3" id="KW-0804">Transcription</keyword>
<feature type="domain" description="HTH gntR-type" evidence="4">
    <location>
        <begin position="10"/>
        <end position="78"/>
    </location>
</feature>
<dbReference type="PROSITE" id="PS50949">
    <property type="entry name" value="HTH_GNTR"/>
    <property type="match status" value="1"/>
</dbReference>
<dbReference type="InterPro" id="IPR000524">
    <property type="entry name" value="Tscrpt_reg_HTH_GntR"/>
</dbReference>
<dbReference type="InterPro" id="IPR011663">
    <property type="entry name" value="UTRA"/>
</dbReference>
<keyword evidence="6" id="KW-1185">Reference proteome</keyword>
<dbReference type="PRINTS" id="PR00035">
    <property type="entry name" value="HTHGNTR"/>
</dbReference>
<evidence type="ECO:0000259" key="4">
    <source>
        <dbReference type="PROSITE" id="PS50949"/>
    </source>
</evidence>
<dbReference type="InterPro" id="IPR036388">
    <property type="entry name" value="WH-like_DNA-bd_sf"/>
</dbReference>
<dbReference type="SMART" id="SM00345">
    <property type="entry name" value="HTH_GNTR"/>
    <property type="match status" value="1"/>
</dbReference>